<gene>
    <name evidence="2" type="ORF">QJV27_08610</name>
</gene>
<proteinExistence type="predicted"/>
<sequence>MKFFKLRLVALTGSILALVSCAETPMGPRVQMLPPSGKSFEQFSMEKQECQRLAAADVNGQASHQNKRAIIGGVLATAAGAGLGGALGGGSGAGIGAAAGALGGGLAASNYSDGKQGGIQTQYDQTYTSCMVAKGNKMVPNAVVTQPSGQDNSVYAQ</sequence>
<accession>A0ABT6Q2S0</accession>
<evidence type="ECO:0000313" key="3">
    <source>
        <dbReference type="Proteomes" id="UP001431634"/>
    </source>
</evidence>
<keyword evidence="3" id="KW-1185">Reference proteome</keyword>
<name>A0ABT6Q2S0_9PROT</name>
<protein>
    <submittedName>
        <fullName evidence="2">Glycine zipper family protein</fullName>
    </submittedName>
</protein>
<feature type="signal peptide" evidence="1">
    <location>
        <begin position="1"/>
        <end position="22"/>
    </location>
</feature>
<reference evidence="2" key="1">
    <citation type="submission" date="2023-05" db="EMBL/GenBank/DDBJ databases">
        <title>Whole genome sequence of Commensalibacter sp.</title>
        <authorList>
            <person name="Charoenyingcharoen P."/>
            <person name="Yukphan P."/>
        </authorList>
    </citation>
    <scope>NUCLEOTIDE SEQUENCE</scope>
    <source>
        <strain evidence="2">TBRC 16381</strain>
    </source>
</reference>
<dbReference type="RefSeq" id="WP_281448523.1">
    <property type="nucleotide sequence ID" value="NZ_JASBAO010000001.1"/>
</dbReference>
<comment type="caution">
    <text evidence="2">The sequence shown here is derived from an EMBL/GenBank/DDBJ whole genome shotgun (WGS) entry which is preliminary data.</text>
</comment>
<keyword evidence="1" id="KW-0732">Signal</keyword>
<feature type="chain" id="PRO_5047452620" evidence="1">
    <location>
        <begin position="23"/>
        <end position="157"/>
    </location>
</feature>
<organism evidence="2 3">
    <name type="scientific">Commensalibacter oyaizuii</name>
    <dbReference type="NCBI Taxonomy" id="3043873"/>
    <lineage>
        <taxon>Bacteria</taxon>
        <taxon>Pseudomonadati</taxon>
        <taxon>Pseudomonadota</taxon>
        <taxon>Alphaproteobacteria</taxon>
        <taxon>Acetobacterales</taxon>
        <taxon>Acetobacteraceae</taxon>
    </lineage>
</organism>
<dbReference type="EMBL" id="JASBAO010000001">
    <property type="protein sequence ID" value="MDI2091429.1"/>
    <property type="molecule type" value="Genomic_DNA"/>
</dbReference>
<dbReference type="Proteomes" id="UP001431634">
    <property type="component" value="Unassembled WGS sequence"/>
</dbReference>
<evidence type="ECO:0000256" key="1">
    <source>
        <dbReference type="SAM" id="SignalP"/>
    </source>
</evidence>
<evidence type="ECO:0000313" key="2">
    <source>
        <dbReference type="EMBL" id="MDI2091429.1"/>
    </source>
</evidence>
<dbReference type="PROSITE" id="PS51257">
    <property type="entry name" value="PROKAR_LIPOPROTEIN"/>
    <property type="match status" value="1"/>
</dbReference>